<dbReference type="GO" id="GO:0006508">
    <property type="term" value="P:proteolysis"/>
    <property type="evidence" value="ECO:0007669"/>
    <property type="project" value="UniProtKB-KW"/>
</dbReference>
<sequence>AYDSAQNQYWGGSNVSAPILAYLGAEEAVDNSLSSIGFLSENANQLQALQIFIEHRYYGKSIPFGSREEAFQNASTLGYFNSAQAIADYAEILIDVKKQLRAEHSPVIVIGGSYGGMLASWFRLKYPHVALGALASSAPILTLMTLSHQKRDIIPLLQRIFDETCYQTIKKSWSVIDEIASQPEGLSVLSRKFQTCSQLLTSSVLENYLMLMYTGAAQYNRPPRYPVTVVCGGIDGAAHGNDTLGKIFAGVVAYRGNKSCYVNEPKNKSETDVGWRWQTCSDMVIPIGISNDSMFPANQFDLNDYIESCKDSMASLLGLIGPLLTLEAMFASNIIFSNGLRDPYSSGGVLENISDTVVAVHTQNGSHCLDIVGANTTDPDWLVNQRKVEVKIIKGWLDKYEDFALKSSKTFSGNNAQIQDRTWLNDTMRKEKNKEEGDCQNSSLQKLNMLEQYELSYIHLYVKMIYIRINTKMICQCVYDPWLFLWASQPQNS</sequence>
<dbReference type="Pfam" id="PF05577">
    <property type="entry name" value="Peptidase_S28"/>
    <property type="match status" value="1"/>
</dbReference>
<accession>A0A5H2XR69</accession>
<reference evidence="6" key="1">
    <citation type="journal article" date="2019" name="Science">
        <title>Mutation of a bHLH transcription factor allowed almond domestication.</title>
        <authorList>
            <person name="Sanchez-Perez R."/>
            <person name="Pavan S."/>
            <person name="Mazzeo R."/>
            <person name="Moldovan C."/>
            <person name="Aiese Cigliano R."/>
            <person name="Del Cueto J."/>
            <person name="Ricciardi F."/>
            <person name="Lotti C."/>
            <person name="Ricciardi L."/>
            <person name="Dicenta F."/>
            <person name="Lopez-Marques R.L."/>
            <person name="Lindberg Moller B."/>
        </authorList>
    </citation>
    <scope>NUCLEOTIDE SEQUENCE</scope>
</reference>
<keyword evidence="4" id="KW-0378">Hydrolase</keyword>
<dbReference type="EMBL" id="AP021243">
    <property type="protein sequence ID" value="BBN69364.1"/>
    <property type="molecule type" value="Genomic_DNA"/>
</dbReference>
<gene>
    <name evidence="6" type="ORF">Prudu_906S000100</name>
</gene>
<dbReference type="PANTHER" id="PTHR11010">
    <property type="entry name" value="PROTEASE S28 PRO-X CARBOXYPEPTIDASE-RELATED"/>
    <property type="match status" value="1"/>
</dbReference>
<evidence type="ECO:0000313" key="6">
    <source>
        <dbReference type="EMBL" id="BBN69364.1"/>
    </source>
</evidence>
<evidence type="ECO:0000256" key="3">
    <source>
        <dbReference type="ARBA" id="ARBA00022729"/>
    </source>
</evidence>
<evidence type="ECO:0000256" key="1">
    <source>
        <dbReference type="ARBA" id="ARBA00011079"/>
    </source>
</evidence>
<protein>
    <submittedName>
        <fullName evidence="6">Serine carboxypeptidase S28 family protein</fullName>
    </submittedName>
</protein>
<dbReference type="InterPro" id="IPR029058">
    <property type="entry name" value="AB_hydrolase_fold"/>
</dbReference>
<keyword evidence="6" id="KW-0121">Carboxypeptidase</keyword>
<dbReference type="GO" id="GO:0008239">
    <property type="term" value="F:dipeptidyl-peptidase activity"/>
    <property type="evidence" value="ECO:0007669"/>
    <property type="project" value="TreeGrafter"/>
</dbReference>
<comment type="similarity">
    <text evidence="1">Belongs to the peptidase S28 family.</text>
</comment>
<evidence type="ECO:0000256" key="2">
    <source>
        <dbReference type="ARBA" id="ARBA00022670"/>
    </source>
</evidence>
<dbReference type="GO" id="GO:0004180">
    <property type="term" value="F:carboxypeptidase activity"/>
    <property type="evidence" value="ECO:0007669"/>
    <property type="project" value="UniProtKB-KW"/>
</dbReference>
<keyword evidence="5" id="KW-0325">Glycoprotein</keyword>
<feature type="non-terminal residue" evidence="6">
    <location>
        <position position="1"/>
    </location>
</feature>
<dbReference type="InterPro" id="IPR042269">
    <property type="entry name" value="Ser_carbopepase_S28_SKS"/>
</dbReference>
<name>A0A5H2XR69_PRUDU</name>
<keyword evidence="3" id="KW-0732">Signal</keyword>
<organism evidence="6">
    <name type="scientific">Prunus dulcis</name>
    <name type="common">Almond</name>
    <name type="synonym">Amygdalus dulcis</name>
    <dbReference type="NCBI Taxonomy" id="3755"/>
    <lineage>
        <taxon>Eukaryota</taxon>
        <taxon>Viridiplantae</taxon>
        <taxon>Streptophyta</taxon>
        <taxon>Embryophyta</taxon>
        <taxon>Tracheophyta</taxon>
        <taxon>Spermatophyta</taxon>
        <taxon>Magnoliopsida</taxon>
        <taxon>eudicotyledons</taxon>
        <taxon>Gunneridae</taxon>
        <taxon>Pentapetalae</taxon>
        <taxon>rosids</taxon>
        <taxon>fabids</taxon>
        <taxon>Rosales</taxon>
        <taxon>Rosaceae</taxon>
        <taxon>Amygdaloideae</taxon>
        <taxon>Amygdaleae</taxon>
        <taxon>Prunus</taxon>
    </lineage>
</organism>
<dbReference type="SUPFAM" id="SSF53474">
    <property type="entry name" value="alpha/beta-Hydrolases"/>
    <property type="match status" value="1"/>
</dbReference>
<dbReference type="InterPro" id="IPR008758">
    <property type="entry name" value="Peptidase_S28"/>
</dbReference>
<dbReference type="PANTHER" id="PTHR11010:SF96">
    <property type="entry name" value="LYSOSOMAL PRO-X CARBOXYPEPTIDASE-LIKE ISOFORM X1"/>
    <property type="match status" value="1"/>
</dbReference>
<dbReference type="AlphaFoldDB" id="A0A5H2XR69"/>
<dbReference type="GO" id="GO:0070008">
    <property type="term" value="F:serine-type exopeptidase activity"/>
    <property type="evidence" value="ECO:0007669"/>
    <property type="project" value="InterPro"/>
</dbReference>
<dbReference type="Gene3D" id="1.20.120.980">
    <property type="entry name" value="Serine carboxypeptidase S28, SKS domain"/>
    <property type="match status" value="1"/>
</dbReference>
<keyword evidence="2" id="KW-0645">Protease</keyword>
<proteinExistence type="inferred from homology"/>
<evidence type="ECO:0000256" key="4">
    <source>
        <dbReference type="ARBA" id="ARBA00022801"/>
    </source>
</evidence>
<dbReference type="Gene3D" id="3.40.50.1820">
    <property type="entry name" value="alpha/beta hydrolase"/>
    <property type="match status" value="1"/>
</dbReference>
<evidence type="ECO:0000256" key="5">
    <source>
        <dbReference type="ARBA" id="ARBA00023180"/>
    </source>
</evidence>